<protein>
    <submittedName>
        <fullName evidence="2">Uncharacterized protein</fullName>
    </submittedName>
</protein>
<sequence length="58" mass="5864">MIAGVALVAALVDGVARLGTHGSGRARRRRPWGRGGRRDDGNDGGDGGDGPAGRGRAR</sequence>
<reference evidence="2" key="1">
    <citation type="submission" date="2019-08" db="EMBL/GenBank/DDBJ databases">
        <title>Complete genome sequence of a mangrove-derived Streptomyces xiamenensis.</title>
        <authorList>
            <person name="Xu J."/>
        </authorList>
    </citation>
    <scope>NUCLEOTIDE SEQUENCE</scope>
    <source>
        <strain evidence="2">318</strain>
    </source>
</reference>
<evidence type="ECO:0000313" key="3">
    <source>
        <dbReference type="Proteomes" id="UP000034034"/>
    </source>
</evidence>
<dbReference type="EMBL" id="CP009922">
    <property type="protein sequence ID" value="AKG45288.1"/>
    <property type="molecule type" value="Genomic_DNA"/>
</dbReference>
<dbReference type="HOGENOM" id="CLU_2977546_0_0_11"/>
<feature type="compositionally biased region" description="Gly residues" evidence="1">
    <location>
        <begin position="44"/>
        <end position="58"/>
    </location>
</feature>
<dbReference type="PATRIC" id="fig|408015.6.peg.3956"/>
<dbReference type="STRING" id="408015.SXIM_39040"/>
<keyword evidence="3" id="KW-1185">Reference proteome</keyword>
<evidence type="ECO:0000256" key="1">
    <source>
        <dbReference type="SAM" id="MobiDB-lite"/>
    </source>
</evidence>
<name>A0A0F7FYX0_9ACTN</name>
<gene>
    <name evidence="2" type="ORF">SXIM_39040</name>
</gene>
<accession>A0A0F7FYX0</accession>
<evidence type="ECO:0000313" key="2">
    <source>
        <dbReference type="EMBL" id="AKG45288.1"/>
    </source>
</evidence>
<organism evidence="2 3">
    <name type="scientific">Streptomyces xiamenensis</name>
    <dbReference type="NCBI Taxonomy" id="408015"/>
    <lineage>
        <taxon>Bacteria</taxon>
        <taxon>Bacillati</taxon>
        <taxon>Actinomycetota</taxon>
        <taxon>Actinomycetes</taxon>
        <taxon>Kitasatosporales</taxon>
        <taxon>Streptomycetaceae</taxon>
        <taxon>Streptomyces</taxon>
    </lineage>
</organism>
<proteinExistence type="predicted"/>
<dbReference type="KEGG" id="sxi:SXIM_39040"/>
<feature type="region of interest" description="Disordered" evidence="1">
    <location>
        <begin position="18"/>
        <end position="58"/>
    </location>
</feature>
<dbReference type="Proteomes" id="UP000034034">
    <property type="component" value="Chromosome"/>
</dbReference>
<dbReference type="AlphaFoldDB" id="A0A0F7FYX0"/>